<dbReference type="InterPro" id="IPR013083">
    <property type="entry name" value="Znf_RING/FYVE/PHD"/>
</dbReference>
<dbReference type="InterPro" id="IPR017907">
    <property type="entry name" value="Znf_RING_CS"/>
</dbReference>
<evidence type="ECO:0000256" key="7">
    <source>
        <dbReference type="ARBA" id="ARBA00023015"/>
    </source>
</evidence>
<evidence type="ECO:0000313" key="12">
    <source>
        <dbReference type="EMBL" id="RWS20145.1"/>
    </source>
</evidence>
<evidence type="ECO:0000256" key="10">
    <source>
        <dbReference type="SAM" id="MobiDB-lite"/>
    </source>
</evidence>
<dbReference type="GO" id="GO:0008270">
    <property type="term" value="F:zinc ion binding"/>
    <property type="evidence" value="ECO:0007669"/>
    <property type="project" value="UniProtKB-KW"/>
</dbReference>
<evidence type="ECO:0000256" key="5">
    <source>
        <dbReference type="ARBA" id="ARBA00022771"/>
    </source>
</evidence>
<keyword evidence="13" id="KW-1185">Reference proteome</keyword>
<sequence>MSENENSSYENINGGEEVEEIEGTDRSESCSICYATITNKAVTDPCEHSFCFDCIRQWMRHNNQCPLCRQICEQVKYNFRSETDFDRLTVESLRTVQLLQNVQLVIDSIMEDVEQLRTRIRTASTGRSHSI</sequence>
<keyword evidence="4" id="KW-0479">Metal-binding</keyword>
<keyword evidence="6" id="KW-0862">Zinc</keyword>
<dbReference type="InterPro" id="IPR001841">
    <property type="entry name" value="Znf_RING"/>
</dbReference>
<evidence type="ECO:0000256" key="3">
    <source>
        <dbReference type="ARBA" id="ARBA00022679"/>
    </source>
</evidence>
<dbReference type="GO" id="GO:0000209">
    <property type="term" value="P:protein polyubiquitination"/>
    <property type="evidence" value="ECO:0007669"/>
    <property type="project" value="TreeGrafter"/>
</dbReference>
<feature type="region of interest" description="Disordered" evidence="10">
    <location>
        <begin position="1"/>
        <end position="20"/>
    </location>
</feature>
<evidence type="ECO:0000259" key="11">
    <source>
        <dbReference type="PROSITE" id="PS50089"/>
    </source>
</evidence>
<dbReference type="PROSITE" id="PS00518">
    <property type="entry name" value="ZF_RING_1"/>
    <property type="match status" value="1"/>
</dbReference>
<dbReference type="GO" id="GO:0061630">
    <property type="term" value="F:ubiquitin protein ligase activity"/>
    <property type="evidence" value="ECO:0007669"/>
    <property type="project" value="UniProtKB-EC"/>
</dbReference>
<dbReference type="Proteomes" id="UP000288716">
    <property type="component" value="Unassembled WGS sequence"/>
</dbReference>
<evidence type="ECO:0000313" key="13">
    <source>
        <dbReference type="Proteomes" id="UP000288716"/>
    </source>
</evidence>
<name>A0A443RY87_9ACAR</name>
<evidence type="ECO:0000256" key="8">
    <source>
        <dbReference type="ARBA" id="ARBA00023163"/>
    </source>
</evidence>
<reference evidence="12 13" key="1">
    <citation type="journal article" date="2018" name="Gigascience">
        <title>Genomes of trombidid mites reveal novel predicted allergens and laterally-transferred genes associated with secondary metabolism.</title>
        <authorList>
            <person name="Dong X."/>
            <person name="Chaisiri K."/>
            <person name="Xia D."/>
            <person name="Armstrong S.D."/>
            <person name="Fang Y."/>
            <person name="Donnelly M.J."/>
            <person name="Kadowaki T."/>
            <person name="McGarry J.W."/>
            <person name="Darby A.C."/>
            <person name="Makepeace B.L."/>
        </authorList>
    </citation>
    <scope>NUCLEOTIDE SEQUENCE [LARGE SCALE GENOMIC DNA]</scope>
    <source>
        <strain evidence="12">UoL-UT</strain>
    </source>
</reference>
<protein>
    <recommendedName>
        <fullName evidence="2">RING-type E3 ubiquitin transferase</fullName>
        <ecNumber evidence="2">2.3.2.27</ecNumber>
    </recommendedName>
</protein>
<gene>
    <name evidence="12" type="ORF">B4U80_11363</name>
</gene>
<keyword evidence="3" id="KW-0808">Transferase</keyword>
<dbReference type="PANTHER" id="PTHR46077:SF1">
    <property type="entry name" value="TOP1 BINDING ARGININE_SERINE RICH PROTEIN, E3 UBIQUITIN LIGASE"/>
    <property type="match status" value="1"/>
</dbReference>
<feature type="domain" description="RING-type" evidence="11">
    <location>
        <begin position="30"/>
        <end position="69"/>
    </location>
</feature>
<dbReference type="EMBL" id="NCKV01019692">
    <property type="protein sequence ID" value="RWS20145.1"/>
    <property type="molecule type" value="Genomic_DNA"/>
</dbReference>
<dbReference type="OrthoDB" id="6502354at2759"/>
<dbReference type="SUPFAM" id="SSF57850">
    <property type="entry name" value="RING/U-box"/>
    <property type="match status" value="1"/>
</dbReference>
<evidence type="ECO:0000256" key="4">
    <source>
        <dbReference type="ARBA" id="ARBA00022723"/>
    </source>
</evidence>
<dbReference type="Pfam" id="PF13923">
    <property type="entry name" value="zf-C3HC4_2"/>
    <property type="match status" value="1"/>
</dbReference>
<dbReference type="VEuPathDB" id="VectorBase:LDEU011895"/>
<dbReference type="AlphaFoldDB" id="A0A443RY87"/>
<accession>A0A443RY87</accession>
<evidence type="ECO:0000256" key="9">
    <source>
        <dbReference type="PROSITE-ProRule" id="PRU00175"/>
    </source>
</evidence>
<keyword evidence="8" id="KW-0804">Transcription</keyword>
<dbReference type="EC" id="2.3.2.27" evidence="2"/>
<organism evidence="12 13">
    <name type="scientific">Leptotrombidium deliense</name>
    <dbReference type="NCBI Taxonomy" id="299467"/>
    <lineage>
        <taxon>Eukaryota</taxon>
        <taxon>Metazoa</taxon>
        <taxon>Ecdysozoa</taxon>
        <taxon>Arthropoda</taxon>
        <taxon>Chelicerata</taxon>
        <taxon>Arachnida</taxon>
        <taxon>Acari</taxon>
        <taxon>Acariformes</taxon>
        <taxon>Trombidiformes</taxon>
        <taxon>Prostigmata</taxon>
        <taxon>Anystina</taxon>
        <taxon>Parasitengona</taxon>
        <taxon>Trombiculoidea</taxon>
        <taxon>Trombiculidae</taxon>
        <taxon>Leptotrombidium</taxon>
    </lineage>
</organism>
<evidence type="ECO:0000256" key="6">
    <source>
        <dbReference type="ARBA" id="ARBA00022833"/>
    </source>
</evidence>
<dbReference type="PANTHER" id="PTHR46077">
    <property type="entry name" value="E3 UBIQUITIN-PROTEIN LIGASE TOPORS"/>
    <property type="match status" value="1"/>
</dbReference>
<proteinExistence type="predicted"/>
<keyword evidence="5 9" id="KW-0863">Zinc-finger</keyword>
<evidence type="ECO:0000256" key="2">
    <source>
        <dbReference type="ARBA" id="ARBA00012483"/>
    </source>
</evidence>
<keyword evidence="7" id="KW-0805">Transcription regulation</keyword>
<evidence type="ECO:0000256" key="1">
    <source>
        <dbReference type="ARBA" id="ARBA00000900"/>
    </source>
</evidence>
<dbReference type="PROSITE" id="PS50089">
    <property type="entry name" value="ZF_RING_2"/>
    <property type="match status" value="1"/>
</dbReference>
<comment type="catalytic activity">
    <reaction evidence="1">
        <text>S-ubiquitinyl-[E2 ubiquitin-conjugating enzyme]-L-cysteine + [acceptor protein]-L-lysine = [E2 ubiquitin-conjugating enzyme]-L-cysteine + N(6)-ubiquitinyl-[acceptor protein]-L-lysine.</text>
        <dbReference type="EC" id="2.3.2.27"/>
    </reaction>
</comment>
<dbReference type="SMART" id="SM00184">
    <property type="entry name" value="RING"/>
    <property type="match status" value="1"/>
</dbReference>
<feature type="compositionally biased region" description="Low complexity" evidence="10">
    <location>
        <begin position="1"/>
        <end position="15"/>
    </location>
</feature>
<comment type="caution">
    <text evidence="12">The sequence shown here is derived from an EMBL/GenBank/DDBJ whole genome shotgun (WGS) entry which is preliminary data.</text>
</comment>
<dbReference type="STRING" id="299467.A0A443RY87"/>
<dbReference type="GO" id="GO:0006513">
    <property type="term" value="P:protein monoubiquitination"/>
    <property type="evidence" value="ECO:0007669"/>
    <property type="project" value="TreeGrafter"/>
</dbReference>
<dbReference type="Gene3D" id="3.30.40.10">
    <property type="entry name" value="Zinc/RING finger domain, C3HC4 (zinc finger)"/>
    <property type="match status" value="1"/>
</dbReference>